<dbReference type="EMBL" id="FNKB01000001">
    <property type="protein sequence ID" value="SDQ29319.1"/>
    <property type="molecule type" value="Genomic_DNA"/>
</dbReference>
<dbReference type="InterPro" id="IPR019051">
    <property type="entry name" value="Trp_biosyn_TM_oprn/chp"/>
</dbReference>
<keyword evidence="2" id="KW-0812">Transmembrane</keyword>
<keyword evidence="2" id="KW-0472">Membrane</keyword>
<evidence type="ECO:0000256" key="2">
    <source>
        <dbReference type="SAM" id="Phobius"/>
    </source>
</evidence>
<feature type="compositionally biased region" description="Acidic residues" evidence="1">
    <location>
        <begin position="183"/>
        <end position="193"/>
    </location>
</feature>
<reference evidence="3 4" key="1">
    <citation type="submission" date="2016-10" db="EMBL/GenBank/DDBJ databases">
        <authorList>
            <person name="de Groot N.N."/>
        </authorList>
    </citation>
    <scope>NUCLEOTIDE SEQUENCE [LARGE SCALE GENOMIC DNA]</scope>
    <source>
        <strain evidence="3 4">DSM 22788</strain>
    </source>
</reference>
<evidence type="ECO:0000313" key="4">
    <source>
        <dbReference type="Proteomes" id="UP000182690"/>
    </source>
</evidence>
<evidence type="ECO:0000256" key="1">
    <source>
        <dbReference type="SAM" id="MobiDB-lite"/>
    </source>
</evidence>
<feature type="compositionally biased region" description="Basic and acidic residues" evidence="1">
    <location>
        <begin position="194"/>
        <end position="217"/>
    </location>
</feature>
<dbReference type="Pfam" id="PF09534">
    <property type="entry name" value="Trp_oprn_chp"/>
    <property type="match status" value="1"/>
</dbReference>
<dbReference type="RefSeq" id="WP_010157324.1">
    <property type="nucleotide sequence ID" value="NZ_FNKB01000001.1"/>
</dbReference>
<accession>A0A1H0ZPP4</accession>
<name>A0A1H0ZPP4_9MICO</name>
<protein>
    <submittedName>
        <fullName evidence="3">Trp region conserved hypothetical membrane protein</fullName>
    </submittedName>
</protein>
<dbReference type="STRING" id="1079994.SAMN04488565_1951"/>
<sequence length="217" mass="21559">MRRKPLTIAGVALTGALGLLAGSQTWISFMLDGTHSLETVAGHEVNAAVSPISIAIVAAALALTIAGPVFRRALGVLVVLLGAGLAALTISVLVAPLAAITGTITDLTGISGDATTSLVLWSSMSPWAWVCVAAGVLAALLGLVVALLGGAWASGGRKYGAAANAAGSAADSDAPDRISDWDALSEGDDPSDAGDDRGDGDGDRRGDFGDREGDAGR</sequence>
<feature type="transmembrane region" description="Helical" evidence="2">
    <location>
        <begin position="73"/>
        <end position="99"/>
    </location>
</feature>
<feature type="region of interest" description="Disordered" evidence="1">
    <location>
        <begin position="168"/>
        <end position="217"/>
    </location>
</feature>
<organism evidence="3 4">
    <name type="scientific">Leucobacter chromiiresistens</name>
    <dbReference type="NCBI Taxonomy" id="1079994"/>
    <lineage>
        <taxon>Bacteria</taxon>
        <taxon>Bacillati</taxon>
        <taxon>Actinomycetota</taxon>
        <taxon>Actinomycetes</taxon>
        <taxon>Micrococcales</taxon>
        <taxon>Microbacteriaceae</taxon>
        <taxon>Leucobacter</taxon>
    </lineage>
</organism>
<evidence type="ECO:0000313" key="3">
    <source>
        <dbReference type="EMBL" id="SDQ29319.1"/>
    </source>
</evidence>
<proteinExistence type="predicted"/>
<keyword evidence="2" id="KW-1133">Transmembrane helix</keyword>
<dbReference type="OrthoDB" id="4794414at2"/>
<dbReference type="AlphaFoldDB" id="A0A1H0ZPP4"/>
<feature type="transmembrane region" description="Helical" evidence="2">
    <location>
        <begin position="45"/>
        <end position="66"/>
    </location>
</feature>
<dbReference type="Proteomes" id="UP000182690">
    <property type="component" value="Unassembled WGS sequence"/>
</dbReference>
<gene>
    <name evidence="3" type="ORF">SAMN04488565_1951</name>
</gene>
<dbReference type="eggNOG" id="ENOG5033A40">
    <property type="taxonomic scope" value="Bacteria"/>
</dbReference>
<feature type="transmembrane region" description="Helical" evidence="2">
    <location>
        <begin position="127"/>
        <end position="148"/>
    </location>
</feature>